<dbReference type="GO" id="GO:0005524">
    <property type="term" value="F:ATP binding"/>
    <property type="evidence" value="ECO:0007669"/>
    <property type="project" value="UniProtKB-KW"/>
</dbReference>
<dbReference type="Pfam" id="PF08264">
    <property type="entry name" value="Anticodon_1"/>
    <property type="match status" value="1"/>
</dbReference>
<dbReference type="SUPFAM" id="SSF47323">
    <property type="entry name" value="Anticodon-binding domain of a subclass of class I aminoacyl-tRNA synthetases"/>
    <property type="match status" value="1"/>
</dbReference>
<keyword evidence="4 10" id="KW-0436">Ligase</keyword>
<feature type="domain" description="Methionyl/Leucyl tRNA synthetase" evidence="12">
    <location>
        <begin position="7"/>
        <end position="155"/>
    </location>
</feature>
<comment type="caution">
    <text evidence="13">The sequence shown here is derived from an EMBL/GenBank/DDBJ whole genome shotgun (WGS) entry which is preliminary data.</text>
</comment>
<comment type="similarity">
    <text evidence="10">Belongs to the class-I aminoacyl-tRNA synthetase family.</text>
</comment>
<feature type="domain" description="Methionyl/Valyl/Leucyl/Isoleucyl-tRNA synthetase anticodon-binding" evidence="11">
    <location>
        <begin position="385"/>
        <end position="468"/>
    </location>
</feature>
<comment type="function">
    <text evidence="1">Is required not only for elongation of protein synthesis but also for the initiation of all mRNA translation through initiator tRNA(fMet) aminoacylation.</text>
</comment>
<dbReference type="AlphaFoldDB" id="A0A1J5F7N8"/>
<evidence type="ECO:0000256" key="10">
    <source>
        <dbReference type="RuleBase" id="RU363039"/>
    </source>
</evidence>
<organism evidence="13 14">
    <name type="scientific">Candidatus Kuenenbacteria bacterium CG2_30_39_24</name>
    <dbReference type="NCBI Taxonomy" id="1805236"/>
    <lineage>
        <taxon>Bacteria</taxon>
        <taxon>Candidatus Kueneniibacteriota</taxon>
    </lineage>
</organism>
<name>A0A1J5F7N8_9BACT</name>
<reference evidence="13 14" key="1">
    <citation type="journal article" date="2016" name="Environ. Microbiol.">
        <title>Genomic resolution of a cold subsurface aquifer community provides metabolic insights for novel microbes adapted to high CO concentrations.</title>
        <authorList>
            <person name="Probst A.J."/>
            <person name="Castelle C.J."/>
            <person name="Singh A."/>
            <person name="Brown C.T."/>
            <person name="Anantharaman K."/>
            <person name="Sharon I."/>
            <person name="Hug L.A."/>
            <person name="Burstein D."/>
            <person name="Emerson J.B."/>
            <person name="Thomas B.C."/>
            <person name="Banfield J.F."/>
        </authorList>
    </citation>
    <scope>NUCLEOTIDE SEQUENCE [LARGE SCALE GENOMIC DNA]</scope>
    <source>
        <strain evidence="13">CG2_30_39_24</strain>
    </source>
</reference>
<evidence type="ECO:0000256" key="6">
    <source>
        <dbReference type="ARBA" id="ARBA00022840"/>
    </source>
</evidence>
<dbReference type="Gene3D" id="3.40.50.620">
    <property type="entry name" value="HUPs"/>
    <property type="match status" value="1"/>
</dbReference>
<dbReference type="EC" id="6.1.1.10" evidence="2"/>
<evidence type="ECO:0000256" key="8">
    <source>
        <dbReference type="ARBA" id="ARBA00023146"/>
    </source>
</evidence>
<dbReference type="Gene3D" id="1.10.730.10">
    <property type="entry name" value="Isoleucyl-tRNA Synthetase, Domain 1"/>
    <property type="match status" value="1"/>
</dbReference>
<evidence type="ECO:0000256" key="5">
    <source>
        <dbReference type="ARBA" id="ARBA00022741"/>
    </source>
</evidence>
<dbReference type="GO" id="GO:0006431">
    <property type="term" value="P:methionyl-tRNA aminoacylation"/>
    <property type="evidence" value="ECO:0007669"/>
    <property type="project" value="InterPro"/>
</dbReference>
<dbReference type="InterPro" id="IPR015413">
    <property type="entry name" value="Methionyl/Leucyl_tRNA_Synth"/>
</dbReference>
<dbReference type="Proteomes" id="UP000183922">
    <property type="component" value="Unassembled WGS sequence"/>
</dbReference>
<evidence type="ECO:0000259" key="11">
    <source>
        <dbReference type="Pfam" id="PF08264"/>
    </source>
</evidence>
<evidence type="ECO:0000313" key="13">
    <source>
        <dbReference type="EMBL" id="OIP56249.1"/>
    </source>
</evidence>
<dbReference type="InterPro" id="IPR033911">
    <property type="entry name" value="MetRS_core"/>
</dbReference>
<evidence type="ECO:0000256" key="9">
    <source>
        <dbReference type="ARBA" id="ARBA00030904"/>
    </source>
</evidence>
<feature type="domain" description="Methionyl/Leucyl tRNA synthetase" evidence="12">
    <location>
        <begin position="157"/>
        <end position="365"/>
    </location>
</feature>
<evidence type="ECO:0000256" key="2">
    <source>
        <dbReference type="ARBA" id="ARBA00012838"/>
    </source>
</evidence>
<keyword evidence="5 10" id="KW-0547">Nucleotide-binding</keyword>
<evidence type="ECO:0000256" key="7">
    <source>
        <dbReference type="ARBA" id="ARBA00022917"/>
    </source>
</evidence>
<dbReference type="CDD" id="cd00814">
    <property type="entry name" value="MetRS_core"/>
    <property type="match status" value="1"/>
</dbReference>
<protein>
    <recommendedName>
        <fullName evidence="3">Methionine--tRNA ligase</fullName>
        <ecNumber evidence="2">6.1.1.10</ecNumber>
    </recommendedName>
    <alternativeName>
        <fullName evidence="9">Methionyl-tRNA synthetase</fullName>
    </alternativeName>
</protein>
<dbReference type="Gene3D" id="2.170.220.10">
    <property type="match status" value="1"/>
</dbReference>
<evidence type="ECO:0000313" key="14">
    <source>
        <dbReference type="Proteomes" id="UP000183922"/>
    </source>
</evidence>
<dbReference type="Pfam" id="PF09334">
    <property type="entry name" value="tRNA-synt_1g"/>
    <property type="match status" value="2"/>
</dbReference>
<dbReference type="InterPro" id="IPR023457">
    <property type="entry name" value="Met-tRNA_synth_2"/>
</dbReference>
<dbReference type="PANTHER" id="PTHR43326">
    <property type="entry name" value="METHIONYL-TRNA SYNTHETASE"/>
    <property type="match status" value="1"/>
</dbReference>
<dbReference type="PRINTS" id="PR01041">
    <property type="entry name" value="TRNASYNTHMET"/>
</dbReference>
<keyword evidence="8 10" id="KW-0030">Aminoacyl-tRNA synthetase</keyword>
<keyword evidence="6 10" id="KW-0067">ATP-binding</keyword>
<gene>
    <name evidence="13" type="ORF">AUK13_01410</name>
</gene>
<dbReference type="SUPFAM" id="SSF52374">
    <property type="entry name" value="Nucleotidylyl transferase"/>
    <property type="match status" value="1"/>
</dbReference>
<accession>A0A1J5F7N8</accession>
<dbReference type="InterPro" id="IPR013155">
    <property type="entry name" value="M/V/L/I-tRNA-synth_anticd-bd"/>
</dbReference>
<dbReference type="InterPro" id="IPR014758">
    <property type="entry name" value="Met-tRNA_synth"/>
</dbReference>
<evidence type="ECO:0000256" key="1">
    <source>
        <dbReference type="ARBA" id="ARBA00003314"/>
    </source>
</evidence>
<dbReference type="PANTHER" id="PTHR43326:SF1">
    <property type="entry name" value="METHIONINE--TRNA LIGASE, MITOCHONDRIAL"/>
    <property type="match status" value="1"/>
</dbReference>
<keyword evidence="7 10" id="KW-0648">Protein biosynthesis</keyword>
<dbReference type="NCBIfam" id="TIGR00398">
    <property type="entry name" value="metG"/>
    <property type="match status" value="1"/>
</dbReference>
<sequence length="479" mass="55324">MPKKQKYYITTPIYYVNDKPHIGHAYTTVVGDVLARWKRQNGFDVFYLTGTDEHGSKVAAAAQAENKSPQKFCDEIAEIYKIKWQNLNISNDYFIRTTDKDHIERVKQIFSQLKNGQTPKGNDVIYKDNYQGLYCTGCEKFLTEKELVNGQCPDHNKKPEALKEKNYFFRLSDYKEIIREKIANDEFQILPVSRKNEALSLLDFVDDFSVSRESVAWGIELPFDQTQKSYVWVDALSNYITALGYPSDLKLFKKFWPVDVHLMAQDILKFHTIYWPAMLIALGLPLPKSEYIHGFFTIDGQKMGKSRGNVIDPDELVSKYGVDATRYLLLSQFSFGQEADIRVERFPEKYNADLANGLGNLVARVTTLIEKNKLKIIIKQGGDTKLKKEFDQKMSNYRFDEALKILWAELRKCDEIITNTQPWKITDHEELKKILAPIAQDLLNVADLLQPFMPQTAEKIIKILTADKIKKAQALFPRI</sequence>
<dbReference type="InterPro" id="IPR014729">
    <property type="entry name" value="Rossmann-like_a/b/a_fold"/>
</dbReference>
<dbReference type="GO" id="GO:0004825">
    <property type="term" value="F:methionine-tRNA ligase activity"/>
    <property type="evidence" value="ECO:0007669"/>
    <property type="project" value="UniProtKB-EC"/>
</dbReference>
<dbReference type="STRING" id="1805236.AUK13_01410"/>
<dbReference type="FunFam" id="2.170.220.10:FF:000003">
    <property type="entry name" value="Methionine--tRNA ligase"/>
    <property type="match status" value="1"/>
</dbReference>
<dbReference type="EMBL" id="MNYR01000021">
    <property type="protein sequence ID" value="OIP56249.1"/>
    <property type="molecule type" value="Genomic_DNA"/>
</dbReference>
<evidence type="ECO:0000256" key="4">
    <source>
        <dbReference type="ARBA" id="ARBA00022598"/>
    </source>
</evidence>
<evidence type="ECO:0000256" key="3">
    <source>
        <dbReference type="ARBA" id="ARBA00018753"/>
    </source>
</evidence>
<proteinExistence type="inferred from homology"/>
<dbReference type="InterPro" id="IPR009080">
    <property type="entry name" value="tRNAsynth_Ia_anticodon-bd"/>
</dbReference>
<evidence type="ECO:0000259" key="12">
    <source>
        <dbReference type="Pfam" id="PF09334"/>
    </source>
</evidence>